<dbReference type="PANTHER" id="PTHR43664:SF1">
    <property type="entry name" value="BETA-METHYLMALYL-COA DEHYDRATASE"/>
    <property type="match status" value="1"/>
</dbReference>
<dbReference type="InterPro" id="IPR029069">
    <property type="entry name" value="HotDog_dom_sf"/>
</dbReference>
<dbReference type="RefSeq" id="WP_044851052.1">
    <property type="nucleotide sequence ID" value="NZ_CP016174.1"/>
</dbReference>
<dbReference type="CDD" id="cd03451">
    <property type="entry name" value="FkbR2"/>
    <property type="match status" value="1"/>
</dbReference>
<dbReference type="GO" id="GO:0016829">
    <property type="term" value="F:lyase activity"/>
    <property type="evidence" value="ECO:0007669"/>
    <property type="project" value="InterPro"/>
</dbReference>
<accession>A0A193BV52</accession>
<dbReference type="Gene3D" id="3.10.129.10">
    <property type="entry name" value="Hotdog Thioesterase"/>
    <property type="match status" value="1"/>
</dbReference>
<dbReference type="InterPro" id="IPR052342">
    <property type="entry name" value="MCH/BMMD"/>
</dbReference>
<reference evidence="1 2" key="1">
    <citation type="journal article" date="2015" name="Genome Announc.">
        <title>Draft Genome Sequence of Norvancomycin-Producing Strain Amycolatopsis orientalis CPCC200066.</title>
        <authorList>
            <person name="Lei X."/>
            <person name="Yuan F."/>
            <person name="Shi Y."/>
            <person name="Li X."/>
            <person name="Wang L."/>
            <person name="Hong B."/>
        </authorList>
    </citation>
    <scope>NUCLEOTIDE SEQUENCE [LARGE SCALE GENOMIC DNA]</scope>
    <source>
        <strain evidence="1 2">B-37</strain>
    </source>
</reference>
<dbReference type="Pfam" id="PF19315">
    <property type="entry name" value="MC_hydratase"/>
    <property type="match status" value="1"/>
</dbReference>
<dbReference type="Proteomes" id="UP000093695">
    <property type="component" value="Chromosome"/>
</dbReference>
<dbReference type="SUPFAM" id="SSF54637">
    <property type="entry name" value="Thioesterase/thiol ester dehydrase-isomerase"/>
    <property type="match status" value="1"/>
</dbReference>
<dbReference type="AlphaFoldDB" id="A0A193BV52"/>
<sequence>MKSVPFFEDLGGGRYRENKGLFYEQFDVGDIIEHRPGRTITETDNVWQSLISLNNHPLHIDHEYARHTEFGKPLVSSLVTLSIVGGMCTNGTSAKAIANLGWESIRLPNPVFVGDTLYAETTVVAKRRSKSRPEAGIVTFESRGLKPDGTLVMIFTRSALIPLSEAATRDASIT</sequence>
<dbReference type="KEGG" id="aori:SD37_10620"/>
<gene>
    <name evidence="1" type="ORF">SD37_10620</name>
</gene>
<keyword evidence="2" id="KW-1185">Reference proteome</keyword>
<proteinExistence type="predicted"/>
<dbReference type="InterPro" id="IPR048274">
    <property type="entry name" value="MC_hydratase"/>
</dbReference>
<dbReference type="PANTHER" id="PTHR43664">
    <property type="entry name" value="MONOAMINE OXIDASE-RELATED"/>
    <property type="match status" value="1"/>
</dbReference>
<name>A0A193BV52_AMYOR</name>
<protein>
    <submittedName>
        <fullName evidence="1">Dehydratase</fullName>
    </submittedName>
</protein>
<organism evidence="1 2">
    <name type="scientific">Amycolatopsis orientalis</name>
    <name type="common">Nocardia orientalis</name>
    <dbReference type="NCBI Taxonomy" id="31958"/>
    <lineage>
        <taxon>Bacteria</taxon>
        <taxon>Bacillati</taxon>
        <taxon>Actinomycetota</taxon>
        <taxon>Actinomycetes</taxon>
        <taxon>Pseudonocardiales</taxon>
        <taxon>Pseudonocardiaceae</taxon>
        <taxon>Amycolatopsis</taxon>
    </lineage>
</organism>
<dbReference type="STRING" id="31958.SD37_10620"/>
<evidence type="ECO:0000313" key="1">
    <source>
        <dbReference type="EMBL" id="ANN16049.1"/>
    </source>
</evidence>
<evidence type="ECO:0000313" key="2">
    <source>
        <dbReference type="Proteomes" id="UP000093695"/>
    </source>
</evidence>
<dbReference type="EMBL" id="CP016174">
    <property type="protein sequence ID" value="ANN16049.1"/>
    <property type="molecule type" value="Genomic_DNA"/>
</dbReference>